<dbReference type="EMBL" id="JAGMUX010000001">
    <property type="protein sequence ID" value="KAH7269255.1"/>
    <property type="molecule type" value="Genomic_DNA"/>
</dbReference>
<sequence>MRAWTSSHPFRSRPPPRTACMSHKAHLLVQQINSVINLYCLYPRSFSQLLSTLPYPQPKHHLEIRKQFLLSLAKTTLIEPFPYNLSQTEILSPNQYK</sequence>
<evidence type="ECO:0000313" key="2">
    <source>
        <dbReference type="Proteomes" id="UP000720189"/>
    </source>
</evidence>
<comment type="caution">
    <text evidence="1">The sequence shown here is derived from an EMBL/GenBank/DDBJ whole genome shotgun (WGS) entry which is preliminary data.</text>
</comment>
<accession>A0A9P9KVQ6</accession>
<gene>
    <name evidence="1" type="ORF">BKA55DRAFT_548141</name>
</gene>
<reference evidence="1" key="1">
    <citation type="journal article" date="2021" name="Nat. Commun.">
        <title>Genetic determinants of endophytism in the Arabidopsis root mycobiome.</title>
        <authorList>
            <person name="Mesny F."/>
            <person name="Miyauchi S."/>
            <person name="Thiergart T."/>
            <person name="Pickel B."/>
            <person name="Atanasova L."/>
            <person name="Karlsson M."/>
            <person name="Huettel B."/>
            <person name="Barry K.W."/>
            <person name="Haridas S."/>
            <person name="Chen C."/>
            <person name="Bauer D."/>
            <person name="Andreopoulos W."/>
            <person name="Pangilinan J."/>
            <person name="LaButti K."/>
            <person name="Riley R."/>
            <person name="Lipzen A."/>
            <person name="Clum A."/>
            <person name="Drula E."/>
            <person name="Henrissat B."/>
            <person name="Kohler A."/>
            <person name="Grigoriev I.V."/>
            <person name="Martin F.M."/>
            <person name="Hacquard S."/>
        </authorList>
    </citation>
    <scope>NUCLEOTIDE SEQUENCE</scope>
    <source>
        <strain evidence="1">MPI-CAGE-AT-0023</strain>
    </source>
</reference>
<proteinExistence type="predicted"/>
<keyword evidence="2" id="KW-1185">Reference proteome</keyword>
<name>A0A9P9KVQ6_FUSRE</name>
<evidence type="ECO:0000313" key="1">
    <source>
        <dbReference type="EMBL" id="KAH7269255.1"/>
    </source>
</evidence>
<dbReference type="RefSeq" id="XP_046056023.1">
    <property type="nucleotide sequence ID" value="XM_046191094.1"/>
</dbReference>
<dbReference type="AlphaFoldDB" id="A0A9P9KVQ6"/>
<organism evidence="1 2">
    <name type="scientific">Fusarium redolens</name>
    <dbReference type="NCBI Taxonomy" id="48865"/>
    <lineage>
        <taxon>Eukaryota</taxon>
        <taxon>Fungi</taxon>
        <taxon>Dikarya</taxon>
        <taxon>Ascomycota</taxon>
        <taxon>Pezizomycotina</taxon>
        <taxon>Sordariomycetes</taxon>
        <taxon>Hypocreomycetidae</taxon>
        <taxon>Hypocreales</taxon>
        <taxon>Nectriaceae</taxon>
        <taxon>Fusarium</taxon>
        <taxon>Fusarium redolens species complex</taxon>
    </lineage>
</organism>
<dbReference type="GeneID" id="70221048"/>
<dbReference type="Proteomes" id="UP000720189">
    <property type="component" value="Unassembled WGS sequence"/>
</dbReference>
<protein>
    <submittedName>
        <fullName evidence="1">Uncharacterized protein</fullName>
    </submittedName>
</protein>